<protein>
    <submittedName>
        <fullName evidence="4">Ribosomal protein S18 acetylase RimI-like enzyme</fullName>
    </submittedName>
</protein>
<dbReference type="NCBIfam" id="NF002959">
    <property type="entry name" value="PRK03624.1"/>
    <property type="match status" value="1"/>
</dbReference>
<evidence type="ECO:0000259" key="3">
    <source>
        <dbReference type="PROSITE" id="PS51186"/>
    </source>
</evidence>
<dbReference type="AlphaFoldDB" id="A0A4R7I0J8"/>
<organism evidence="4 5">
    <name type="scientific">Ilumatobacter fluminis</name>
    <dbReference type="NCBI Taxonomy" id="467091"/>
    <lineage>
        <taxon>Bacteria</taxon>
        <taxon>Bacillati</taxon>
        <taxon>Actinomycetota</taxon>
        <taxon>Acidimicrobiia</taxon>
        <taxon>Acidimicrobiales</taxon>
        <taxon>Ilumatobacteraceae</taxon>
        <taxon>Ilumatobacter</taxon>
    </lineage>
</organism>
<dbReference type="GO" id="GO:0016747">
    <property type="term" value="F:acyltransferase activity, transferring groups other than amino-acyl groups"/>
    <property type="evidence" value="ECO:0007669"/>
    <property type="project" value="InterPro"/>
</dbReference>
<comment type="caution">
    <text evidence="4">The sequence shown here is derived from an EMBL/GenBank/DDBJ whole genome shotgun (WGS) entry which is preliminary data.</text>
</comment>
<keyword evidence="5" id="KW-1185">Reference proteome</keyword>
<reference evidence="4 5" key="1">
    <citation type="submission" date="2019-03" db="EMBL/GenBank/DDBJ databases">
        <title>Sequencing the genomes of 1000 actinobacteria strains.</title>
        <authorList>
            <person name="Klenk H.-P."/>
        </authorList>
    </citation>
    <scope>NUCLEOTIDE SEQUENCE [LARGE SCALE GENOMIC DNA]</scope>
    <source>
        <strain evidence="4 5">DSM 18936</strain>
    </source>
</reference>
<keyword evidence="2" id="KW-0012">Acyltransferase</keyword>
<keyword evidence="4" id="KW-0687">Ribonucleoprotein</keyword>
<dbReference type="EMBL" id="SOAU01000001">
    <property type="protein sequence ID" value="TDT17057.1"/>
    <property type="molecule type" value="Genomic_DNA"/>
</dbReference>
<accession>A0A4R7I0J8</accession>
<keyword evidence="1" id="KW-0808">Transferase</keyword>
<keyword evidence="4" id="KW-0689">Ribosomal protein</keyword>
<dbReference type="CDD" id="cd04301">
    <property type="entry name" value="NAT_SF"/>
    <property type="match status" value="1"/>
</dbReference>
<dbReference type="InterPro" id="IPR000182">
    <property type="entry name" value="GNAT_dom"/>
</dbReference>
<evidence type="ECO:0000256" key="1">
    <source>
        <dbReference type="ARBA" id="ARBA00022679"/>
    </source>
</evidence>
<dbReference type="OrthoDB" id="1821130at2"/>
<name>A0A4R7I0J8_9ACTN</name>
<evidence type="ECO:0000313" key="4">
    <source>
        <dbReference type="EMBL" id="TDT17057.1"/>
    </source>
</evidence>
<dbReference type="Gene3D" id="3.40.630.30">
    <property type="match status" value="1"/>
</dbReference>
<dbReference type="Proteomes" id="UP000294558">
    <property type="component" value="Unassembled WGS sequence"/>
</dbReference>
<dbReference type="GO" id="GO:0005840">
    <property type="term" value="C:ribosome"/>
    <property type="evidence" value="ECO:0007669"/>
    <property type="project" value="UniProtKB-KW"/>
</dbReference>
<dbReference type="Pfam" id="PF00583">
    <property type="entry name" value="Acetyltransf_1"/>
    <property type="match status" value="1"/>
</dbReference>
<sequence>MDVDIRRFEPGDRAAVVELWGRAELTRPWNDPELDINRKIAVDPEGFLVAELAGRVVGTVMAGYDGHRGWLNYLAVDPDTQGHGLGGRLVREAEHVLARRGCPKINLQIRTSNEAAVEFYRSIGYELDDVVSMGRRLVDDDQG</sequence>
<feature type="domain" description="N-acetyltransferase" evidence="3">
    <location>
        <begin position="3"/>
        <end position="143"/>
    </location>
</feature>
<proteinExistence type="predicted"/>
<evidence type="ECO:0000256" key="2">
    <source>
        <dbReference type="ARBA" id="ARBA00023315"/>
    </source>
</evidence>
<dbReference type="InterPro" id="IPR050832">
    <property type="entry name" value="Bact_Acetyltransf"/>
</dbReference>
<dbReference type="SUPFAM" id="SSF55729">
    <property type="entry name" value="Acyl-CoA N-acyltransferases (Nat)"/>
    <property type="match status" value="1"/>
</dbReference>
<gene>
    <name evidence="4" type="ORF">BDK89_2659</name>
</gene>
<dbReference type="PANTHER" id="PTHR43877">
    <property type="entry name" value="AMINOALKYLPHOSPHONATE N-ACETYLTRANSFERASE-RELATED-RELATED"/>
    <property type="match status" value="1"/>
</dbReference>
<dbReference type="InterPro" id="IPR016181">
    <property type="entry name" value="Acyl_CoA_acyltransferase"/>
</dbReference>
<dbReference type="PROSITE" id="PS51186">
    <property type="entry name" value="GNAT"/>
    <property type="match status" value="1"/>
</dbReference>
<dbReference type="PANTHER" id="PTHR43877:SF2">
    <property type="entry name" value="AMINOALKYLPHOSPHONATE N-ACETYLTRANSFERASE-RELATED"/>
    <property type="match status" value="1"/>
</dbReference>
<evidence type="ECO:0000313" key="5">
    <source>
        <dbReference type="Proteomes" id="UP000294558"/>
    </source>
</evidence>
<dbReference type="RefSeq" id="WP_133869368.1">
    <property type="nucleotide sequence ID" value="NZ_SOAU01000001.1"/>
</dbReference>